<dbReference type="Pfam" id="PF00717">
    <property type="entry name" value="Peptidase_S24"/>
    <property type="match status" value="1"/>
</dbReference>
<name>W5WK41_9PSEU</name>
<dbReference type="InterPro" id="IPR039418">
    <property type="entry name" value="LexA-like"/>
</dbReference>
<dbReference type="STRING" id="1449976.KALB_7855"/>
<organism evidence="2 3">
    <name type="scientific">Kutzneria albida DSM 43870</name>
    <dbReference type="NCBI Taxonomy" id="1449976"/>
    <lineage>
        <taxon>Bacteria</taxon>
        <taxon>Bacillati</taxon>
        <taxon>Actinomycetota</taxon>
        <taxon>Actinomycetes</taxon>
        <taxon>Pseudonocardiales</taxon>
        <taxon>Pseudonocardiaceae</taxon>
        <taxon>Kutzneria</taxon>
    </lineage>
</organism>
<dbReference type="AlphaFoldDB" id="W5WK41"/>
<dbReference type="KEGG" id="kal:KALB_7855"/>
<dbReference type="HOGENOM" id="CLU_028723_11_0_11"/>
<reference evidence="2 3" key="1">
    <citation type="journal article" date="2014" name="BMC Genomics">
        <title>Complete genome sequence of producer of the glycopeptide antibiotic Aculeximycin Kutzneria albida DSM 43870T, a representative of minor genus of Pseudonocardiaceae.</title>
        <authorList>
            <person name="Rebets Y."/>
            <person name="Tokovenko B."/>
            <person name="Lushchyk I."/>
            <person name="Ruckert C."/>
            <person name="Zaburannyi N."/>
            <person name="Bechthold A."/>
            <person name="Kalinowski J."/>
            <person name="Luzhetskyy A."/>
        </authorList>
    </citation>
    <scope>NUCLEOTIDE SEQUENCE [LARGE SCALE GENOMIC DNA]</scope>
    <source>
        <strain evidence="2">DSM 43870</strain>
    </source>
</reference>
<feature type="domain" description="Peptidase S24/S26A/S26B/S26C" evidence="1">
    <location>
        <begin position="14"/>
        <end position="76"/>
    </location>
</feature>
<dbReference type="Gene3D" id="2.10.109.10">
    <property type="entry name" value="Umud Fragment, subunit A"/>
    <property type="match status" value="1"/>
</dbReference>
<dbReference type="SUPFAM" id="SSF51306">
    <property type="entry name" value="LexA/Signal peptidase"/>
    <property type="match status" value="1"/>
</dbReference>
<sequence length="107" mass="11822">MSRSGTGWWPYRRVRVRGPSMAPALRDGDVLLVRLRAKPVPGAVVLVSWPSRPGQLSVKRAVREEPGGWVVHGDNPLATTDSRQLGPARVHGVFGWRLWPRPGRLSA</sequence>
<proteinExistence type="predicted"/>
<dbReference type="InterPro" id="IPR015927">
    <property type="entry name" value="Peptidase_S24_S26A/B/C"/>
</dbReference>
<evidence type="ECO:0000313" key="3">
    <source>
        <dbReference type="Proteomes" id="UP000019225"/>
    </source>
</evidence>
<evidence type="ECO:0000259" key="1">
    <source>
        <dbReference type="Pfam" id="PF00717"/>
    </source>
</evidence>
<dbReference type="Proteomes" id="UP000019225">
    <property type="component" value="Chromosome"/>
</dbReference>
<gene>
    <name evidence="2" type="ORF">KALB_7855</name>
</gene>
<accession>W5WK41</accession>
<dbReference type="EMBL" id="CP007155">
    <property type="protein sequence ID" value="AHI01213.1"/>
    <property type="molecule type" value="Genomic_DNA"/>
</dbReference>
<protein>
    <recommendedName>
        <fullName evidence="1">Peptidase S24/S26A/S26B/S26C domain-containing protein</fullName>
    </recommendedName>
</protein>
<dbReference type="CDD" id="cd06529">
    <property type="entry name" value="S24_LexA-like"/>
    <property type="match status" value="1"/>
</dbReference>
<evidence type="ECO:0000313" key="2">
    <source>
        <dbReference type="EMBL" id="AHI01213.1"/>
    </source>
</evidence>
<keyword evidence="3" id="KW-1185">Reference proteome</keyword>
<dbReference type="eggNOG" id="COG2932">
    <property type="taxonomic scope" value="Bacteria"/>
</dbReference>
<dbReference type="InterPro" id="IPR036286">
    <property type="entry name" value="LexA/Signal_pep-like_sf"/>
</dbReference>